<evidence type="ECO:0000313" key="16">
    <source>
        <dbReference type="Proteomes" id="UP000593765"/>
    </source>
</evidence>
<dbReference type="CDD" id="cd01347">
    <property type="entry name" value="ligand_gated_channel"/>
    <property type="match status" value="1"/>
</dbReference>
<dbReference type="EMBL" id="CP063458">
    <property type="protein sequence ID" value="QOV87511.1"/>
    <property type="molecule type" value="Genomic_DNA"/>
</dbReference>
<keyword evidence="16" id="KW-1185">Reference proteome</keyword>
<evidence type="ECO:0000256" key="1">
    <source>
        <dbReference type="ARBA" id="ARBA00004571"/>
    </source>
</evidence>
<evidence type="ECO:0000256" key="9">
    <source>
        <dbReference type="ARBA" id="ARBA00023237"/>
    </source>
</evidence>
<evidence type="ECO:0000256" key="10">
    <source>
        <dbReference type="PROSITE-ProRule" id="PRU01360"/>
    </source>
</evidence>
<evidence type="ECO:0000256" key="6">
    <source>
        <dbReference type="ARBA" id="ARBA00023077"/>
    </source>
</evidence>
<keyword evidence="3 10" id="KW-1134">Transmembrane beta strand</keyword>
<dbReference type="PANTHER" id="PTHR30069:SF29">
    <property type="entry name" value="HEMOGLOBIN AND HEMOGLOBIN-HAPTOGLOBIN-BINDING PROTEIN 1-RELATED"/>
    <property type="match status" value="1"/>
</dbReference>
<dbReference type="PANTHER" id="PTHR30069">
    <property type="entry name" value="TONB-DEPENDENT OUTER MEMBRANE RECEPTOR"/>
    <property type="match status" value="1"/>
</dbReference>
<evidence type="ECO:0000256" key="4">
    <source>
        <dbReference type="ARBA" id="ARBA00022692"/>
    </source>
</evidence>
<name>A0A7M2WRS8_9BACT</name>
<dbReference type="GO" id="GO:0009279">
    <property type="term" value="C:cell outer membrane"/>
    <property type="evidence" value="ECO:0007669"/>
    <property type="project" value="UniProtKB-SubCell"/>
</dbReference>
<proteinExistence type="inferred from homology"/>
<keyword evidence="8 15" id="KW-0675">Receptor</keyword>
<dbReference type="Pfam" id="PF00593">
    <property type="entry name" value="TonB_dep_Rec_b-barrel"/>
    <property type="match status" value="1"/>
</dbReference>
<dbReference type="InterPro" id="IPR000531">
    <property type="entry name" value="Beta-barrel_TonB"/>
</dbReference>
<evidence type="ECO:0000313" key="15">
    <source>
        <dbReference type="EMBL" id="QOV87511.1"/>
    </source>
</evidence>
<keyword evidence="4 10" id="KW-0812">Transmembrane</keyword>
<dbReference type="GO" id="GO:0044718">
    <property type="term" value="P:siderophore transmembrane transport"/>
    <property type="evidence" value="ECO:0007669"/>
    <property type="project" value="TreeGrafter"/>
</dbReference>
<evidence type="ECO:0000256" key="5">
    <source>
        <dbReference type="ARBA" id="ARBA00022729"/>
    </source>
</evidence>
<evidence type="ECO:0000256" key="2">
    <source>
        <dbReference type="ARBA" id="ARBA00022448"/>
    </source>
</evidence>
<keyword evidence="6 11" id="KW-0798">TonB box</keyword>
<comment type="subcellular location">
    <subcellularLocation>
        <location evidence="1 10">Cell outer membrane</location>
        <topology evidence="1 10">Multi-pass membrane protein</topology>
    </subcellularLocation>
</comment>
<dbReference type="Pfam" id="PF07715">
    <property type="entry name" value="Plug"/>
    <property type="match status" value="1"/>
</dbReference>
<evidence type="ECO:0000259" key="13">
    <source>
        <dbReference type="Pfam" id="PF00593"/>
    </source>
</evidence>
<dbReference type="RefSeq" id="WP_206290416.1">
    <property type="nucleotide sequence ID" value="NZ_CP063458.1"/>
</dbReference>
<dbReference type="InterPro" id="IPR037066">
    <property type="entry name" value="Plug_dom_sf"/>
</dbReference>
<keyword evidence="9 10" id="KW-0998">Cell outer membrane</keyword>
<dbReference type="SUPFAM" id="SSF56935">
    <property type="entry name" value="Porins"/>
    <property type="match status" value="1"/>
</dbReference>
<accession>A0A7M2WRS8</accession>
<keyword evidence="7 10" id="KW-0472">Membrane</keyword>
<dbReference type="AlphaFoldDB" id="A0A7M2WRS8"/>
<feature type="domain" description="TonB-dependent receptor-like beta-barrel" evidence="13">
    <location>
        <begin position="313"/>
        <end position="719"/>
    </location>
</feature>
<dbReference type="KEGG" id="hbs:IPV69_14565"/>
<evidence type="ECO:0000256" key="7">
    <source>
        <dbReference type="ARBA" id="ARBA00023136"/>
    </source>
</evidence>
<feature type="compositionally biased region" description="Low complexity" evidence="12">
    <location>
        <begin position="53"/>
        <end position="72"/>
    </location>
</feature>
<dbReference type="InterPro" id="IPR036942">
    <property type="entry name" value="Beta-barrel_TonB_sf"/>
</dbReference>
<evidence type="ECO:0000259" key="14">
    <source>
        <dbReference type="Pfam" id="PF07715"/>
    </source>
</evidence>
<keyword evidence="5" id="KW-0732">Signal</keyword>
<evidence type="ECO:0000256" key="3">
    <source>
        <dbReference type="ARBA" id="ARBA00022452"/>
    </source>
</evidence>
<feature type="region of interest" description="Disordered" evidence="12">
    <location>
        <begin position="42"/>
        <end position="72"/>
    </location>
</feature>
<dbReference type="Gene3D" id="2.170.130.10">
    <property type="entry name" value="TonB-dependent receptor, plug domain"/>
    <property type="match status" value="1"/>
</dbReference>
<evidence type="ECO:0000256" key="12">
    <source>
        <dbReference type="SAM" id="MobiDB-lite"/>
    </source>
</evidence>
<dbReference type="InterPro" id="IPR039426">
    <property type="entry name" value="TonB-dep_rcpt-like"/>
</dbReference>
<dbReference type="GO" id="GO:0015344">
    <property type="term" value="F:siderophore uptake transmembrane transporter activity"/>
    <property type="evidence" value="ECO:0007669"/>
    <property type="project" value="TreeGrafter"/>
</dbReference>
<dbReference type="PROSITE" id="PS52016">
    <property type="entry name" value="TONB_DEPENDENT_REC_3"/>
    <property type="match status" value="1"/>
</dbReference>
<reference evidence="15 16" key="1">
    <citation type="submission" date="2020-10" db="EMBL/GenBank/DDBJ databases">
        <title>Wide distribution of Phycisphaera-like planctomycetes from WD2101 soil group in peatlands and genome analysis of the first cultivated representative.</title>
        <authorList>
            <person name="Dedysh S.N."/>
            <person name="Beletsky A.V."/>
            <person name="Ivanova A."/>
            <person name="Kulichevskaya I.S."/>
            <person name="Suzina N.E."/>
            <person name="Philippov D.A."/>
            <person name="Rakitin A.L."/>
            <person name="Mardanov A.V."/>
            <person name="Ravin N.V."/>
        </authorList>
    </citation>
    <scope>NUCLEOTIDE SEQUENCE [LARGE SCALE GENOMIC DNA]</scope>
    <source>
        <strain evidence="15 16">M1803</strain>
    </source>
</reference>
<dbReference type="Gene3D" id="2.40.170.20">
    <property type="entry name" value="TonB-dependent receptor, beta-barrel domain"/>
    <property type="match status" value="1"/>
</dbReference>
<evidence type="ECO:0000256" key="8">
    <source>
        <dbReference type="ARBA" id="ARBA00023170"/>
    </source>
</evidence>
<dbReference type="InterPro" id="IPR012910">
    <property type="entry name" value="Plug_dom"/>
</dbReference>
<keyword evidence="2 10" id="KW-0813">Transport</keyword>
<sequence length="746" mass="80204">MGKSIQVARSSASNRPASQKQWKILCGAITAAIGQPLMTSSSLAQDTAPTTRPASQAAAETAPATATPVRAAGDGAPQSFLIGEPIVVTATRLPEAPLKSPYAVDVVGQQQIAERGYRTPTEAVAEVPGVMAQKTGPGQGSPFIRGFTGFRTLLLVDGIRLNNSTFRDGPNQYFNTIDALGVDRFEIVKGPASVLYGSDAIGGTINSITKGPTGYGDGTRFGAALYQRAASAEKSYTIHPEGTVTFGQKVGVYAAGSYKKYGDLEGGKDIGEQDATSYDEWSGDLKVEYNLTPNQRLVFAHQRYQQNNAPRTHSTVDGINFAGSTNGSDLQRDLDQYRDLTYVQYHADQLTGAISNVMASVSWHHQFESEDRIRGNGARSISETDVGSLGLLLQLTSPTPIGELTYGVEYYRDSVSSSSSTNPIQGPVGDNANYDLLGLYIQDRIPIGDRFDLTLGGRFTYAAADIGSYVDPTTGDAASLEQDWTSFVGSIRGNYFIVKDQLSAFAGVSQGFRAPNLSDLSRLDIARSGELEIAAPGLDPEEFVSYEIGFKGAWDNWGFQAAYFYTDINDMIVRRPTGATIGSSAVVTKANAGDGYIQGIELGLSYRFHPDFTFFGAGSWQDGEIDQFPTSGPQVDREPASRLIPTNGLLGIRWDDPSRRVFVEGAVQIVAAQHQLSSGDKADTQRIPPGGTPSYELYHLRAGWTINPNATLTLACENLFDEDYRVHGSGSNGAGRNFVVGLELRY</sequence>
<dbReference type="Proteomes" id="UP000593765">
    <property type="component" value="Chromosome"/>
</dbReference>
<gene>
    <name evidence="15" type="ORF">IPV69_14565</name>
</gene>
<evidence type="ECO:0000256" key="11">
    <source>
        <dbReference type="RuleBase" id="RU003357"/>
    </source>
</evidence>
<protein>
    <submittedName>
        <fullName evidence="15">TonB-dependent receptor</fullName>
    </submittedName>
</protein>
<comment type="similarity">
    <text evidence="10 11">Belongs to the TonB-dependent receptor family.</text>
</comment>
<organism evidence="15 16">
    <name type="scientific">Humisphaera borealis</name>
    <dbReference type="NCBI Taxonomy" id="2807512"/>
    <lineage>
        <taxon>Bacteria</taxon>
        <taxon>Pseudomonadati</taxon>
        <taxon>Planctomycetota</taxon>
        <taxon>Phycisphaerae</taxon>
        <taxon>Tepidisphaerales</taxon>
        <taxon>Tepidisphaeraceae</taxon>
        <taxon>Humisphaera</taxon>
    </lineage>
</organism>
<feature type="compositionally biased region" description="Polar residues" evidence="12">
    <location>
        <begin position="42"/>
        <end position="52"/>
    </location>
</feature>
<feature type="domain" description="TonB-dependent receptor plug" evidence="14">
    <location>
        <begin position="99"/>
        <end position="204"/>
    </location>
</feature>